<evidence type="ECO:0000256" key="1">
    <source>
        <dbReference type="ARBA" id="ARBA00022448"/>
    </source>
</evidence>
<dbReference type="EMBL" id="CP024870">
    <property type="protein sequence ID" value="ATX71070.1"/>
    <property type="molecule type" value="Genomic_DNA"/>
</dbReference>
<proteinExistence type="predicted"/>
<keyword evidence="2" id="KW-0597">Phosphoprotein</keyword>
<name>A0A1Y0L1M3_9MOLU</name>
<dbReference type="InterPro" id="IPR013012">
    <property type="entry name" value="PTS_EIIB_3"/>
</dbReference>
<keyword evidence="1" id="KW-0813">Transport</keyword>
<organism evidence="9 10">
    <name type="scientific">Spiroplasma clarkii</name>
    <dbReference type="NCBI Taxonomy" id="2139"/>
    <lineage>
        <taxon>Bacteria</taxon>
        <taxon>Bacillati</taxon>
        <taxon>Mycoplasmatota</taxon>
        <taxon>Mollicutes</taxon>
        <taxon>Entomoplasmatales</taxon>
        <taxon>Spiroplasmataceae</taxon>
        <taxon>Spiroplasma</taxon>
    </lineage>
</organism>
<sequence length="102" mass="11107">MIKILLCCSAGMSTSLLVNKMLSYTGMNGIDCIVEAVPVSEAKQMLSEWDVILVGPQVTYALTELKQMTKKPVAVIPPQIYATAKGKETVELAVKLYNDSKL</sequence>
<dbReference type="GO" id="GO:0008982">
    <property type="term" value="F:protein-N(PI)-phosphohistidine-sugar phosphotransferase activity"/>
    <property type="evidence" value="ECO:0007669"/>
    <property type="project" value="InterPro"/>
</dbReference>
<evidence type="ECO:0000256" key="2">
    <source>
        <dbReference type="ARBA" id="ARBA00022553"/>
    </source>
</evidence>
<feature type="domain" description="PTS EIIB type-3" evidence="8">
    <location>
        <begin position="1"/>
        <end position="102"/>
    </location>
</feature>
<dbReference type="OrthoDB" id="9808134at2"/>
<dbReference type="RefSeq" id="WP_100254611.1">
    <property type="nucleotide sequence ID" value="NZ_CP015819.1"/>
</dbReference>
<dbReference type="Proteomes" id="UP000231179">
    <property type="component" value="Chromosome"/>
</dbReference>
<evidence type="ECO:0000256" key="4">
    <source>
        <dbReference type="ARBA" id="ARBA00022679"/>
    </source>
</evidence>
<reference evidence="9 10" key="1">
    <citation type="submission" date="2017-11" db="EMBL/GenBank/DDBJ databases">
        <title>Complete genome sequence of Spiroplasma clarkii CN-5 (DSM 19994).</title>
        <authorList>
            <person name="Tsai Y.-M."/>
            <person name="Chang A."/>
            <person name="Lo W.-S."/>
            <person name="Kuo C.-H."/>
        </authorList>
    </citation>
    <scope>NUCLEOTIDE SEQUENCE [LARGE SCALE GENOMIC DNA]</scope>
    <source>
        <strain evidence="9 10">CN-5</strain>
    </source>
</reference>
<dbReference type="SUPFAM" id="SSF52794">
    <property type="entry name" value="PTS system IIB component-like"/>
    <property type="match status" value="1"/>
</dbReference>
<dbReference type="Pfam" id="PF02302">
    <property type="entry name" value="PTS_IIB"/>
    <property type="match status" value="1"/>
</dbReference>
<dbReference type="GO" id="GO:0016301">
    <property type="term" value="F:kinase activity"/>
    <property type="evidence" value="ECO:0007669"/>
    <property type="project" value="UniProtKB-KW"/>
</dbReference>
<accession>A0A1Y0L1M3</accession>
<dbReference type="Gene3D" id="3.40.50.2300">
    <property type="match status" value="1"/>
</dbReference>
<evidence type="ECO:0000256" key="7">
    <source>
        <dbReference type="PROSITE-ProRule" id="PRU00423"/>
    </source>
</evidence>
<evidence type="ECO:0000256" key="6">
    <source>
        <dbReference type="ARBA" id="ARBA00022777"/>
    </source>
</evidence>
<evidence type="ECO:0000256" key="5">
    <source>
        <dbReference type="ARBA" id="ARBA00022683"/>
    </source>
</evidence>
<evidence type="ECO:0000259" key="8">
    <source>
        <dbReference type="PROSITE" id="PS51100"/>
    </source>
</evidence>
<dbReference type="InterPro" id="IPR051819">
    <property type="entry name" value="PTS_sugar-specific_EIIB"/>
</dbReference>
<dbReference type="PANTHER" id="PTHR34581:SF2">
    <property type="entry name" value="PTS SYSTEM N,N'-DIACETYLCHITOBIOSE-SPECIFIC EIIB COMPONENT"/>
    <property type="match status" value="1"/>
</dbReference>
<keyword evidence="5" id="KW-0598">Phosphotransferase system</keyword>
<keyword evidence="3" id="KW-0762">Sugar transport</keyword>
<dbReference type="CDD" id="cd05564">
    <property type="entry name" value="PTS_IIB_chitobiose_lichenan"/>
    <property type="match status" value="1"/>
</dbReference>
<dbReference type="AlphaFoldDB" id="A0A1Y0L1M3"/>
<keyword evidence="4" id="KW-0808">Transferase</keyword>
<evidence type="ECO:0000313" key="10">
    <source>
        <dbReference type="Proteomes" id="UP000231179"/>
    </source>
</evidence>
<dbReference type="InterPro" id="IPR036095">
    <property type="entry name" value="PTS_EIIB-like_sf"/>
</dbReference>
<gene>
    <name evidence="9" type="primary">celA</name>
    <name evidence="9" type="ORF">SCLAR_v1c07550</name>
</gene>
<dbReference type="PROSITE" id="PS51100">
    <property type="entry name" value="PTS_EIIB_TYPE_3"/>
    <property type="match status" value="1"/>
</dbReference>
<dbReference type="GO" id="GO:0009401">
    <property type="term" value="P:phosphoenolpyruvate-dependent sugar phosphotransferase system"/>
    <property type="evidence" value="ECO:0007669"/>
    <property type="project" value="UniProtKB-KW"/>
</dbReference>
<evidence type="ECO:0000256" key="3">
    <source>
        <dbReference type="ARBA" id="ARBA00022597"/>
    </source>
</evidence>
<dbReference type="InterPro" id="IPR003501">
    <property type="entry name" value="PTS_EIIB_2/3"/>
</dbReference>
<evidence type="ECO:0000313" key="9">
    <source>
        <dbReference type="EMBL" id="ATX71070.1"/>
    </source>
</evidence>
<keyword evidence="6" id="KW-0418">Kinase</keyword>
<dbReference type="PANTHER" id="PTHR34581">
    <property type="entry name" value="PTS SYSTEM N,N'-DIACETYLCHITOBIOSE-SPECIFIC EIIB COMPONENT"/>
    <property type="match status" value="1"/>
</dbReference>
<feature type="modified residue" description="Phosphocysteine; by EIIA" evidence="7">
    <location>
        <position position="8"/>
    </location>
</feature>
<dbReference type="KEGG" id="scla:SCLARK_001114"/>
<protein>
    <submittedName>
        <fullName evidence="9">PTS system, cellobiose-specific IIB component</fullName>
    </submittedName>
</protein>
<keyword evidence="10" id="KW-1185">Reference proteome</keyword>